<feature type="domain" description="Phosphoribulokinase/uridine kinase" evidence="2">
    <location>
        <begin position="7"/>
        <end position="94"/>
    </location>
</feature>
<dbReference type="OMA" id="RPVHDQI"/>
<dbReference type="CDD" id="cd02024">
    <property type="entry name" value="NRK1"/>
    <property type="match status" value="1"/>
</dbReference>
<organism evidence="3 4">
    <name type="scientific">Arthroderma otae (strain ATCC MYA-4605 / CBS 113480)</name>
    <name type="common">Microsporum canis</name>
    <dbReference type="NCBI Taxonomy" id="554155"/>
    <lineage>
        <taxon>Eukaryota</taxon>
        <taxon>Fungi</taxon>
        <taxon>Dikarya</taxon>
        <taxon>Ascomycota</taxon>
        <taxon>Pezizomycotina</taxon>
        <taxon>Eurotiomycetes</taxon>
        <taxon>Eurotiomycetidae</taxon>
        <taxon>Onygenales</taxon>
        <taxon>Arthrodermataceae</taxon>
        <taxon>Microsporum</taxon>
    </lineage>
</organism>
<dbReference type="RefSeq" id="XP_002844453.1">
    <property type="nucleotide sequence ID" value="XM_002844407.1"/>
</dbReference>
<dbReference type="AlphaFoldDB" id="C5FUL4"/>
<dbReference type="STRING" id="554155.C5FUL4"/>
<keyword evidence="3" id="KW-0808">Transferase</keyword>
<dbReference type="Pfam" id="PF00485">
    <property type="entry name" value="PRK"/>
    <property type="match status" value="1"/>
</dbReference>
<dbReference type="SUPFAM" id="SSF52540">
    <property type="entry name" value="P-loop containing nucleoside triphosphate hydrolases"/>
    <property type="match status" value="1"/>
</dbReference>
<dbReference type="GO" id="GO:0016301">
    <property type="term" value="F:kinase activity"/>
    <property type="evidence" value="ECO:0007669"/>
    <property type="project" value="UniProtKB-KW"/>
</dbReference>
<proteinExistence type="predicted"/>
<dbReference type="OrthoDB" id="10041966at2759"/>
<reference evidence="4" key="1">
    <citation type="journal article" date="2012" name="MBio">
        <title>Comparative genome analysis of Trichophyton rubrum and related dermatophytes reveals candidate genes involved in infection.</title>
        <authorList>
            <person name="Martinez D.A."/>
            <person name="Oliver B.G."/>
            <person name="Graeser Y."/>
            <person name="Goldberg J.M."/>
            <person name="Li W."/>
            <person name="Martinez-Rossi N.M."/>
            <person name="Monod M."/>
            <person name="Shelest E."/>
            <person name="Barton R.C."/>
            <person name="Birch E."/>
            <person name="Brakhage A.A."/>
            <person name="Chen Z."/>
            <person name="Gurr S.J."/>
            <person name="Heiman D."/>
            <person name="Heitman J."/>
            <person name="Kosti I."/>
            <person name="Rossi A."/>
            <person name="Saif S."/>
            <person name="Samalova M."/>
            <person name="Saunders C.W."/>
            <person name="Shea T."/>
            <person name="Summerbell R.C."/>
            <person name="Xu J."/>
            <person name="Young S."/>
            <person name="Zeng Q."/>
            <person name="Birren B.W."/>
            <person name="Cuomo C.A."/>
            <person name="White T.C."/>
        </authorList>
    </citation>
    <scope>NUCLEOTIDE SEQUENCE [LARGE SCALE GENOMIC DNA]</scope>
    <source>
        <strain evidence="4">ATCC MYA-4605 / CBS 113480</strain>
    </source>
</reference>
<dbReference type="GeneID" id="9230894"/>
<keyword evidence="3" id="KW-0418">Kinase</keyword>
<protein>
    <submittedName>
        <fullName evidence="3">Nicotinamide riboside kinase 1</fullName>
    </submittedName>
</protein>
<dbReference type="InterPro" id="IPR027417">
    <property type="entry name" value="P-loop_NTPase"/>
</dbReference>
<dbReference type="VEuPathDB" id="FungiDB:MCYG_06417"/>
<evidence type="ECO:0000313" key="3">
    <source>
        <dbReference type="EMBL" id="EEQ33598.1"/>
    </source>
</evidence>
<dbReference type="EMBL" id="DS995706">
    <property type="protein sequence ID" value="EEQ33598.1"/>
    <property type="molecule type" value="Genomic_DNA"/>
</dbReference>
<dbReference type="PANTHER" id="PTHR10285">
    <property type="entry name" value="URIDINE KINASE"/>
    <property type="match status" value="1"/>
</dbReference>
<dbReference type="Gene3D" id="3.40.50.300">
    <property type="entry name" value="P-loop containing nucleotide triphosphate hydrolases"/>
    <property type="match status" value="1"/>
</dbReference>
<sequence>MTSKIVVVGISGPSSSGKTTLARLLRTVFNSKQKSNVDVRAILVHEDDFYKADDRIPVTTTSAGKLVQDWDTIEAFDVKHFVSCLSYIRQTGKFLPRLKSKEDLNDATDSGVDEATVHALQERVAQRLQQRSSSQEQKLEEQTPWLTIVFVDGFLLYAPPNESTHPLRPVHDQIDLPIFLPVTYPLLKQRREGRTGYVTIGPAPTPVLRETENAEGGSENEQTEDKNGEDDPPVNFWTDPPGYVDDIVWPRYISNCSWLLLPETASSANMDLVKMKDLIGDGANVREDLGIFVAPEKGEASMPHLLSWAVDLIFKKIEEVISMEK</sequence>
<name>C5FUL4_ARTOC</name>
<accession>C5FUL4</accession>
<keyword evidence="4" id="KW-1185">Reference proteome</keyword>
<evidence type="ECO:0000313" key="4">
    <source>
        <dbReference type="Proteomes" id="UP000002035"/>
    </source>
</evidence>
<dbReference type="eggNOG" id="KOG3308">
    <property type="taxonomic scope" value="Eukaryota"/>
</dbReference>
<gene>
    <name evidence="3" type="ORF">MCYG_06417</name>
</gene>
<feature type="region of interest" description="Disordered" evidence="1">
    <location>
        <begin position="197"/>
        <end position="235"/>
    </location>
</feature>
<dbReference type="HOGENOM" id="CLU_058668_1_0_1"/>
<dbReference type="Proteomes" id="UP000002035">
    <property type="component" value="Unassembled WGS sequence"/>
</dbReference>
<evidence type="ECO:0000256" key="1">
    <source>
        <dbReference type="SAM" id="MobiDB-lite"/>
    </source>
</evidence>
<evidence type="ECO:0000259" key="2">
    <source>
        <dbReference type="Pfam" id="PF00485"/>
    </source>
</evidence>
<dbReference type="InterPro" id="IPR006083">
    <property type="entry name" value="PRK/URK"/>
</dbReference>
<dbReference type="GO" id="GO:0005524">
    <property type="term" value="F:ATP binding"/>
    <property type="evidence" value="ECO:0007669"/>
    <property type="project" value="InterPro"/>
</dbReference>